<dbReference type="RefSeq" id="WP_207615582.1">
    <property type="nucleotide sequence ID" value="NZ_JAFNLL010000013.1"/>
</dbReference>
<dbReference type="CDD" id="cd00093">
    <property type="entry name" value="HTH_XRE"/>
    <property type="match status" value="1"/>
</dbReference>
<dbReference type="PROSITE" id="PS50943">
    <property type="entry name" value="HTH_CROC1"/>
    <property type="match status" value="1"/>
</dbReference>
<dbReference type="GO" id="GO:0003677">
    <property type="term" value="F:DNA binding"/>
    <property type="evidence" value="ECO:0007669"/>
    <property type="project" value="InterPro"/>
</dbReference>
<dbReference type="InterPro" id="IPR010982">
    <property type="entry name" value="Lambda_DNA-bd_dom_sf"/>
</dbReference>
<keyword evidence="3" id="KW-1185">Reference proteome</keyword>
<name>A0A939KJI9_9MICC</name>
<comment type="caution">
    <text evidence="2">The sequence shown here is derived from an EMBL/GenBank/DDBJ whole genome shotgun (WGS) entry which is preliminary data.</text>
</comment>
<evidence type="ECO:0000313" key="2">
    <source>
        <dbReference type="EMBL" id="MBO1267779.1"/>
    </source>
</evidence>
<evidence type="ECO:0000313" key="3">
    <source>
        <dbReference type="Proteomes" id="UP000664164"/>
    </source>
</evidence>
<evidence type="ECO:0000259" key="1">
    <source>
        <dbReference type="PROSITE" id="PS50943"/>
    </source>
</evidence>
<dbReference type="SUPFAM" id="SSF47413">
    <property type="entry name" value="lambda repressor-like DNA-binding domains"/>
    <property type="match status" value="1"/>
</dbReference>
<dbReference type="AlphaFoldDB" id="A0A939KJI9"/>
<sequence length="39" mass="4166">MTSGTRIHTPAAVDAIVRARRQDRGLSQESLAEATGVSR</sequence>
<dbReference type="InterPro" id="IPR001387">
    <property type="entry name" value="Cro/C1-type_HTH"/>
</dbReference>
<dbReference type="Proteomes" id="UP000664164">
    <property type="component" value="Unassembled WGS sequence"/>
</dbReference>
<dbReference type="EMBL" id="JAFNLL010000013">
    <property type="protein sequence ID" value="MBO1267779.1"/>
    <property type="molecule type" value="Genomic_DNA"/>
</dbReference>
<organism evidence="2 3">
    <name type="scientific">Arthrobacter cavernae</name>
    <dbReference type="NCBI Taxonomy" id="2817681"/>
    <lineage>
        <taxon>Bacteria</taxon>
        <taxon>Bacillati</taxon>
        <taxon>Actinomycetota</taxon>
        <taxon>Actinomycetes</taxon>
        <taxon>Micrococcales</taxon>
        <taxon>Micrococcaceae</taxon>
        <taxon>Arthrobacter</taxon>
    </lineage>
</organism>
<accession>A0A939KJI9</accession>
<protein>
    <submittedName>
        <fullName evidence="2">Helix-turn-helix transcriptional regulator</fullName>
    </submittedName>
</protein>
<gene>
    <name evidence="2" type="ORF">J1902_07240</name>
</gene>
<dbReference type="Pfam" id="PF01381">
    <property type="entry name" value="HTH_3"/>
    <property type="match status" value="1"/>
</dbReference>
<dbReference type="Gene3D" id="1.10.260.40">
    <property type="entry name" value="lambda repressor-like DNA-binding domains"/>
    <property type="match status" value="1"/>
</dbReference>
<proteinExistence type="predicted"/>
<feature type="domain" description="HTH cro/C1-type" evidence="1">
    <location>
        <begin position="17"/>
        <end position="39"/>
    </location>
</feature>
<reference evidence="2" key="1">
    <citation type="submission" date="2021-03" db="EMBL/GenBank/DDBJ databases">
        <title>A new species, PO-11, isolated from a karst cave deposit.</title>
        <authorList>
            <person name="Zhaoxiaoyong W."/>
        </authorList>
    </citation>
    <scope>NUCLEOTIDE SEQUENCE</scope>
    <source>
        <strain evidence="2">PO-11</strain>
    </source>
</reference>